<accession>A0A516KJE9</accession>
<dbReference type="GO" id="GO:0003677">
    <property type="term" value="F:DNA binding"/>
    <property type="evidence" value="ECO:0007669"/>
    <property type="project" value="UniProtKB-UniRule"/>
</dbReference>
<keyword evidence="7" id="KW-1185">Reference proteome</keyword>
<feature type="DNA-binding region" description="H-T-H motif" evidence="4">
    <location>
        <begin position="32"/>
        <end position="51"/>
    </location>
</feature>
<organism evidence="6 7">
    <name type="scientific">Radiobacillus deserti</name>
    <dbReference type="NCBI Taxonomy" id="2594883"/>
    <lineage>
        <taxon>Bacteria</taxon>
        <taxon>Bacillati</taxon>
        <taxon>Bacillota</taxon>
        <taxon>Bacilli</taxon>
        <taxon>Bacillales</taxon>
        <taxon>Bacillaceae</taxon>
        <taxon>Radiobacillus</taxon>
    </lineage>
</organism>
<dbReference type="OrthoDB" id="277085at2"/>
<evidence type="ECO:0000313" key="7">
    <source>
        <dbReference type="Proteomes" id="UP000315215"/>
    </source>
</evidence>
<evidence type="ECO:0000256" key="3">
    <source>
        <dbReference type="ARBA" id="ARBA00023163"/>
    </source>
</evidence>
<dbReference type="Proteomes" id="UP000315215">
    <property type="component" value="Chromosome"/>
</dbReference>
<dbReference type="Pfam" id="PF00440">
    <property type="entry name" value="TetR_N"/>
    <property type="match status" value="1"/>
</dbReference>
<dbReference type="SUPFAM" id="SSF48498">
    <property type="entry name" value="Tetracyclin repressor-like, C-terminal domain"/>
    <property type="match status" value="1"/>
</dbReference>
<sequence>MANERKRGEELEVAILEAADEIIKTEGYWSLTFQNVAKQAETSRTVIYRRYETPFEILHALVKYKSKQAYDGPMIDLLQDNGSLRKDLIAVMELFQQLFTKVGLGVLDAMLFELRQGNKESLLWLNQAQESNINVMKKVHSFALRRGEIKHEFSRMQMIMPFNILRIENLLSGKNLTKEYIIQLVDEVLLPMYTREP</sequence>
<keyword evidence="1" id="KW-0805">Transcription regulation</keyword>
<dbReference type="SUPFAM" id="SSF46689">
    <property type="entry name" value="Homeodomain-like"/>
    <property type="match status" value="1"/>
</dbReference>
<reference evidence="6 7" key="1">
    <citation type="submission" date="2019-07" db="EMBL/GenBank/DDBJ databases">
        <authorList>
            <person name="Li J."/>
        </authorList>
    </citation>
    <scope>NUCLEOTIDE SEQUENCE [LARGE SCALE GENOMIC DNA]</scope>
    <source>
        <strain evidence="6 7">TKL69</strain>
    </source>
</reference>
<dbReference type="Gene3D" id="1.10.10.60">
    <property type="entry name" value="Homeodomain-like"/>
    <property type="match status" value="1"/>
</dbReference>
<name>A0A516KJE9_9BACI</name>
<keyword evidence="2 4" id="KW-0238">DNA-binding</keyword>
<evidence type="ECO:0000256" key="1">
    <source>
        <dbReference type="ARBA" id="ARBA00023015"/>
    </source>
</evidence>
<dbReference type="Gene3D" id="1.10.357.10">
    <property type="entry name" value="Tetracycline Repressor, domain 2"/>
    <property type="match status" value="1"/>
</dbReference>
<protein>
    <submittedName>
        <fullName evidence="6">TetR/AcrR family transcriptional regulator</fullName>
    </submittedName>
</protein>
<dbReference type="PROSITE" id="PS50977">
    <property type="entry name" value="HTH_TETR_2"/>
    <property type="match status" value="1"/>
</dbReference>
<proteinExistence type="predicted"/>
<dbReference type="Pfam" id="PF16859">
    <property type="entry name" value="TetR_C_11"/>
    <property type="match status" value="1"/>
</dbReference>
<gene>
    <name evidence="6" type="ORF">FN924_15890</name>
</gene>
<dbReference type="AlphaFoldDB" id="A0A516KJE9"/>
<evidence type="ECO:0000313" key="6">
    <source>
        <dbReference type="EMBL" id="QDP41523.1"/>
    </source>
</evidence>
<dbReference type="EMBL" id="CP041666">
    <property type="protein sequence ID" value="QDP41523.1"/>
    <property type="molecule type" value="Genomic_DNA"/>
</dbReference>
<keyword evidence="3" id="KW-0804">Transcription</keyword>
<dbReference type="InterPro" id="IPR001647">
    <property type="entry name" value="HTH_TetR"/>
</dbReference>
<feature type="domain" description="HTH tetR-type" evidence="5">
    <location>
        <begin position="9"/>
        <end position="69"/>
    </location>
</feature>
<evidence type="ECO:0000256" key="4">
    <source>
        <dbReference type="PROSITE-ProRule" id="PRU00335"/>
    </source>
</evidence>
<evidence type="ECO:0000259" key="5">
    <source>
        <dbReference type="PROSITE" id="PS50977"/>
    </source>
</evidence>
<evidence type="ECO:0000256" key="2">
    <source>
        <dbReference type="ARBA" id="ARBA00023125"/>
    </source>
</evidence>
<dbReference type="InterPro" id="IPR009057">
    <property type="entry name" value="Homeodomain-like_sf"/>
</dbReference>
<dbReference type="RefSeq" id="WP_143896151.1">
    <property type="nucleotide sequence ID" value="NZ_CP041666.1"/>
</dbReference>
<dbReference type="KEGG" id="aqt:FN924_15890"/>
<dbReference type="InterPro" id="IPR036271">
    <property type="entry name" value="Tet_transcr_reg_TetR-rel_C_sf"/>
</dbReference>
<dbReference type="InterPro" id="IPR011075">
    <property type="entry name" value="TetR_C"/>
</dbReference>